<protein>
    <submittedName>
        <fullName evidence="2">Ig-like domain-containing protein</fullName>
    </submittedName>
</protein>
<dbReference type="WBParaSite" id="L893_g13169.t1">
    <property type="protein sequence ID" value="L893_g13169.t1"/>
    <property type="gene ID" value="L893_g13169"/>
</dbReference>
<name>A0A1I7Y694_9BILA</name>
<keyword evidence="1" id="KW-1185">Reference proteome</keyword>
<sequence length="316" mass="36755">MDSVPYYFCLDVMKLLQRDCSQFDETVDVLTGRWKAAARRCADNMHTMFVSMFFQDDKWQYTIFDCRENDYGSTFEDVLALDRRFVRCTSIKFVNSSFGHQSYDTTCSKILNEMIPFFVQQSGPYSSLHFTTGLPVEHARMFLKPLRRWMDLGLSSMYLKMSYYGQQSEDFVAEWVVKDLVEGCLHLYTSWPQTQAVEDLVLKYLRRKNYIDFYIYGSTSEIEGPLNLNAKLLEATLDTWSKLDNDSFFTVGGPWSKDVEDLLSIPLPPNVTRAEPTMDGEKVSTIEWTKEDGATLQCKIEWNNIEFQRSAITIDK</sequence>
<proteinExistence type="predicted"/>
<organism evidence="1 2">
    <name type="scientific">Steinernema glaseri</name>
    <dbReference type="NCBI Taxonomy" id="37863"/>
    <lineage>
        <taxon>Eukaryota</taxon>
        <taxon>Metazoa</taxon>
        <taxon>Ecdysozoa</taxon>
        <taxon>Nematoda</taxon>
        <taxon>Chromadorea</taxon>
        <taxon>Rhabditida</taxon>
        <taxon>Tylenchina</taxon>
        <taxon>Panagrolaimomorpha</taxon>
        <taxon>Strongyloidoidea</taxon>
        <taxon>Steinernematidae</taxon>
        <taxon>Steinernema</taxon>
    </lineage>
</organism>
<reference evidence="2" key="1">
    <citation type="submission" date="2016-11" db="UniProtKB">
        <authorList>
            <consortium name="WormBaseParasite"/>
        </authorList>
    </citation>
    <scope>IDENTIFICATION</scope>
</reference>
<evidence type="ECO:0000313" key="1">
    <source>
        <dbReference type="Proteomes" id="UP000095287"/>
    </source>
</evidence>
<evidence type="ECO:0000313" key="2">
    <source>
        <dbReference type="WBParaSite" id="L893_g13169.t1"/>
    </source>
</evidence>
<dbReference type="Proteomes" id="UP000095287">
    <property type="component" value="Unplaced"/>
</dbReference>
<accession>A0A1I7Y694</accession>
<dbReference type="AlphaFoldDB" id="A0A1I7Y694"/>